<proteinExistence type="inferred from homology"/>
<dbReference type="InterPro" id="IPR033121">
    <property type="entry name" value="PEPTIDASE_A1"/>
</dbReference>
<feature type="domain" description="Peptidase A1" evidence="5">
    <location>
        <begin position="61"/>
        <end position="393"/>
    </location>
</feature>
<keyword evidence="6" id="KW-0645">Protease</keyword>
<evidence type="ECO:0000256" key="2">
    <source>
        <dbReference type="SAM" id="MobiDB-lite"/>
    </source>
</evidence>
<reference evidence="7" key="1">
    <citation type="journal article" date="2012" name="Science">
        <title>The Paleozoic origin of enzymatic lignin decomposition reconstructed from 31 fungal genomes.</title>
        <authorList>
            <person name="Floudas D."/>
            <person name="Binder M."/>
            <person name="Riley R."/>
            <person name="Barry K."/>
            <person name="Blanchette R.A."/>
            <person name="Henrissat B."/>
            <person name="Martinez A.T."/>
            <person name="Otillar R."/>
            <person name="Spatafora J.W."/>
            <person name="Yadav J.S."/>
            <person name="Aerts A."/>
            <person name="Benoit I."/>
            <person name="Boyd A."/>
            <person name="Carlson A."/>
            <person name="Copeland A."/>
            <person name="Coutinho P.M."/>
            <person name="de Vries R.P."/>
            <person name="Ferreira P."/>
            <person name="Findley K."/>
            <person name="Foster B."/>
            <person name="Gaskell J."/>
            <person name="Glotzer D."/>
            <person name="Gorecki P."/>
            <person name="Heitman J."/>
            <person name="Hesse C."/>
            <person name="Hori C."/>
            <person name="Igarashi K."/>
            <person name="Jurgens J.A."/>
            <person name="Kallen N."/>
            <person name="Kersten P."/>
            <person name="Kohler A."/>
            <person name="Kuees U."/>
            <person name="Kumar T.K.A."/>
            <person name="Kuo A."/>
            <person name="LaButti K."/>
            <person name="Larrondo L.F."/>
            <person name="Lindquist E."/>
            <person name="Ling A."/>
            <person name="Lombard V."/>
            <person name="Lucas S."/>
            <person name="Lundell T."/>
            <person name="Martin R."/>
            <person name="McLaughlin D.J."/>
            <person name="Morgenstern I."/>
            <person name="Morin E."/>
            <person name="Murat C."/>
            <person name="Nagy L.G."/>
            <person name="Nolan M."/>
            <person name="Ohm R.A."/>
            <person name="Patyshakuliyeva A."/>
            <person name="Rokas A."/>
            <person name="Ruiz-Duenas F.J."/>
            <person name="Sabat G."/>
            <person name="Salamov A."/>
            <person name="Samejima M."/>
            <person name="Schmutz J."/>
            <person name="Slot J.C."/>
            <person name="St John F."/>
            <person name="Stenlid J."/>
            <person name="Sun H."/>
            <person name="Sun S."/>
            <person name="Syed K."/>
            <person name="Tsang A."/>
            <person name="Wiebenga A."/>
            <person name="Young D."/>
            <person name="Pisabarro A."/>
            <person name="Eastwood D.C."/>
            <person name="Martin F."/>
            <person name="Cullen D."/>
            <person name="Grigoriev I.V."/>
            <person name="Hibbett D.S."/>
        </authorList>
    </citation>
    <scope>NUCLEOTIDE SEQUENCE [LARGE SCALE GENOMIC DNA]</scope>
    <source>
        <strain evidence="7">RWD-64-598 SS2</strain>
    </source>
</reference>
<dbReference type="KEGG" id="cput:CONPUDRAFT_140450"/>
<feature type="region of interest" description="Disordered" evidence="2">
    <location>
        <begin position="510"/>
        <end position="536"/>
    </location>
</feature>
<comment type="similarity">
    <text evidence="1">Belongs to the peptidase A1 family.</text>
</comment>
<dbReference type="EMBL" id="JH711591">
    <property type="protein sequence ID" value="EIW74698.1"/>
    <property type="molecule type" value="Genomic_DNA"/>
</dbReference>
<dbReference type="Gene3D" id="2.40.70.10">
    <property type="entry name" value="Acid Proteases"/>
    <property type="match status" value="2"/>
</dbReference>
<evidence type="ECO:0000313" key="7">
    <source>
        <dbReference type="Proteomes" id="UP000053558"/>
    </source>
</evidence>
<keyword evidence="3" id="KW-0812">Transmembrane</keyword>
<dbReference type="InterPro" id="IPR001461">
    <property type="entry name" value="Aspartic_peptidase_A1"/>
</dbReference>
<dbReference type="PROSITE" id="PS51767">
    <property type="entry name" value="PEPTIDASE_A1"/>
    <property type="match status" value="1"/>
</dbReference>
<keyword evidence="6" id="KW-0378">Hydrolase</keyword>
<dbReference type="AlphaFoldDB" id="R7SEX0"/>
<dbReference type="GO" id="GO:0004190">
    <property type="term" value="F:aspartic-type endopeptidase activity"/>
    <property type="evidence" value="ECO:0007669"/>
    <property type="project" value="InterPro"/>
</dbReference>
<evidence type="ECO:0000259" key="5">
    <source>
        <dbReference type="PROSITE" id="PS51767"/>
    </source>
</evidence>
<evidence type="ECO:0000256" key="3">
    <source>
        <dbReference type="SAM" id="Phobius"/>
    </source>
</evidence>
<name>R7SEX0_CONPW</name>
<feature type="signal peptide" evidence="4">
    <location>
        <begin position="1"/>
        <end position="23"/>
    </location>
</feature>
<dbReference type="eggNOG" id="ENOG502S58F">
    <property type="taxonomic scope" value="Eukaryota"/>
</dbReference>
<evidence type="ECO:0000256" key="4">
    <source>
        <dbReference type="SAM" id="SignalP"/>
    </source>
</evidence>
<feature type="transmembrane region" description="Helical" evidence="3">
    <location>
        <begin position="455"/>
        <end position="477"/>
    </location>
</feature>
<feature type="chain" id="PRO_5004455718" evidence="4">
    <location>
        <begin position="24"/>
        <end position="574"/>
    </location>
</feature>
<evidence type="ECO:0000313" key="6">
    <source>
        <dbReference type="EMBL" id="EIW74698.1"/>
    </source>
</evidence>
<evidence type="ECO:0000256" key="1">
    <source>
        <dbReference type="ARBA" id="ARBA00007447"/>
    </source>
</evidence>
<dbReference type="InterPro" id="IPR034164">
    <property type="entry name" value="Pepsin-like_dom"/>
</dbReference>
<keyword evidence="3" id="KW-1133">Transmembrane helix</keyword>
<organism evidence="6 7">
    <name type="scientific">Coniophora puteana (strain RWD-64-598)</name>
    <name type="common">Brown rot fungus</name>
    <dbReference type="NCBI Taxonomy" id="741705"/>
    <lineage>
        <taxon>Eukaryota</taxon>
        <taxon>Fungi</taxon>
        <taxon>Dikarya</taxon>
        <taxon>Basidiomycota</taxon>
        <taxon>Agaricomycotina</taxon>
        <taxon>Agaricomycetes</taxon>
        <taxon>Agaricomycetidae</taxon>
        <taxon>Boletales</taxon>
        <taxon>Coniophorineae</taxon>
        <taxon>Coniophoraceae</taxon>
        <taxon>Coniophora</taxon>
    </lineage>
</organism>
<dbReference type="OrthoDB" id="15189at2759"/>
<protein>
    <submittedName>
        <fullName evidence="6">Acid protease</fullName>
    </submittedName>
</protein>
<feature type="compositionally biased region" description="Low complexity" evidence="2">
    <location>
        <begin position="433"/>
        <end position="447"/>
    </location>
</feature>
<feature type="region of interest" description="Disordered" evidence="2">
    <location>
        <begin position="419"/>
        <end position="447"/>
    </location>
</feature>
<dbReference type="Pfam" id="PF00026">
    <property type="entry name" value="Asp"/>
    <property type="match status" value="1"/>
</dbReference>
<keyword evidence="7" id="KW-1185">Reference proteome</keyword>
<dbReference type="PANTHER" id="PTHR47966:SF51">
    <property type="entry name" value="BETA-SITE APP-CLEAVING ENZYME, ISOFORM A-RELATED"/>
    <property type="match status" value="1"/>
</dbReference>
<keyword evidence="4" id="KW-0732">Signal</keyword>
<dbReference type="GO" id="GO:0006508">
    <property type="term" value="P:proteolysis"/>
    <property type="evidence" value="ECO:0007669"/>
    <property type="project" value="UniProtKB-KW"/>
</dbReference>
<dbReference type="GeneID" id="19201517"/>
<gene>
    <name evidence="6" type="ORF">CONPUDRAFT_140450</name>
</gene>
<dbReference type="CDD" id="cd05471">
    <property type="entry name" value="pepsin_like"/>
    <property type="match status" value="1"/>
</dbReference>
<dbReference type="InterPro" id="IPR021109">
    <property type="entry name" value="Peptidase_aspartic_dom_sf"/>
</dbReference>
<dbReference type="Proteomes" id="UP000053558">
    <property type="component" value="Unassembled WGS sequence"/>
</dbReference>
<dbReference type="SUPFAM" id="SSF50630">
    <property type="entry name" value="Acid proteases"/>
    <property type="match status" value="1"/>
</dbReference>
<sequence>MKLSTLASSSAVGLTALANVASAVHMPLSGKRASGVPASGLARRATMSGATNVSAETNVQYTITTTLGGEQISLLIDTGSSDLFTTKKISNAQDTKVSASVSYASGGADGEVYSSTFHFADYVIPSQYYIYAPNAQGFSGVDGLIGLGPALGSEIRNAAGNKEQADPPLDRIFKMDSSTDNFIAILLNRSDDPDEPFPGDLSIAEVLTSHKAILDAPKHDIAVTDDFKDQPLHWQTYLDENGIKGPDGTFIPLTSQVKDSKHPKNATVVFDTGFTFPQVTSDVAEALYKPVQGSALKNVSGLGEVWTLPCDADFEASFYFGGVEFPIHPLDLNFEASQVMSNAGDLCFGAFQPFSFDRTTDGIVTYDMILGMAFLRNAYLLIDFGKYTDVSTPSEGASYIQLLPLTNATEALADFKKARAGEKPSSTDDDTDLFTTSSSSSKSSSSKSKSTLSKVLIGAIIAAVVGLILVGLCFWFLCRRRRTNTAPVQASYAQTWQGYGAGPAGAGGNADMYRPLNEPSPAGADEMRIAPGAPASTGYQPGYGQQSYGQPGYGAYQPGAYAEQQYSTAWDHRA</sequence>
<dbReference type="RefSeq" id="XP_007775290.1">
    <property type="nucleotide sequence ID" value="XM_007777100.1"/>
</dbReference>
<accession>R7SEX0</accession>
<keyword evidence="3" id="KW-0472">Membrane</keyword>
<dbReference type="PANTHER" id="PTHR47966">
    <property type="entry name" value="BETA-SITE APP-CLEAVING ENZYME, ISOFORM A-RELATED"/>
    <property type="match status" value="1"/>
</dbReference>